<dbReference type="EMBL" id="CP036434">
    <property type="protein sequence ID" value="QDV04712.1"/>
    <property type="molecule type" value="Genomic_DNA"/>
</dbReference>
<protein>
    <submittedName>
        <fullName evidence="1">Uncharacterized protein</fullName>
    </submittedName>
</protein>
<dbReference type="RefSeq" id="WP_419190800.1">
    <property type="nucleotide sequence ID" value="NZ_CP036434.1"/>
</dbReference>
<accession>A0A518EKV5</accession>
<name>A0A518EKV5_9BACT</name>
<reference evidence="1 2" key="1">
    <citation type="submission" date="2019-02" db="EMBL/GenBank/DDBJ databases">
        <title>Deep-cultivation of Planctomycetes and their phenomic and genomic characterization uncovers novel biology.</title>
        <authorList>
            <person name="Wiegand S."/>
            <person name="Jogler M."/>
            <person name="Boedeker C."/>
            <person name="Pinto D."/>
            <person name="Vollmers J."/>
            <person name="Rivas-Marin E."/>
            <person name="Kohn T."/>
            <person name="Peeters S.H."/>
            <person name="Heuer A."/>
            <person name="Rast P."/>
            <person name="Oberbeckmann S."/>
            <person name="Bunk B."/>
            <person name="Jeske O."/>
            <person name="Meyerdierks A."/>
            <person name="Storesund J.E."/>
            <person name="Kallscheuer N."/>
            <person name="Luecker S."/>
            <person name="Lage O.M."/>
            <person name="Pohl T."/>
            <person name="Merkel B.J."/>
            <person name="Hornburger P."/>
            <person name="Mueller R.-W."/>
            <person name="Bruemmer F."/>
            <person name="Labrenz M."/>
            <person name="Spormann A.M."/>
            <person name="Op den Camp H."/>
            <person name="Overmann J."/>
            <person name="Amann R."/>
            <person name="Jetten M.S.M."/>
            <person name="Mascher T."/>
            <person name="Medema M.H."/>
            <person name="Devos D.P."/>
            <person name="Kaster A.-K."/>
            <person name="Ovreas L."/>
            <person name="Rohde M."/>
            <person name="Galperin M.Y."/>
            <person name="Jogler C."/>
        </authorList>
    </citation>
    <scope>NUCLEOTIDE SEQUENCE [LARGE SCALE GENOMIC DNA]</scope>
    <source>
        <strain evidence="1 2">Poly30</strain>
    </source>
</reference>
<evidence type="ECO:0000313" key="1">
    <source>
        <dbReference type="EMBL" id="QDV04712.1"/>
    </source>
</evidence>
<dbReference type="Proteomes" id="UP000320390">
    <property type="component" value="Chromosome"/>
</dbReference>
<sequence length="50" mass="5236">MMNAFLTLGLASLLLLTTQDRTTKSETLLEIAAGTEDLTTLVAALEAVGL</sequence>
<proteinExistence type="predicted"/>
<keyword evidence="2" id="KW-1185">Reference proteome</keyword>
<evidence type="ECO:0000313" key="2">
    <source>
        <dbReference type="Proteomes" id="UP000320390"/>
    </source>
</evidence>
<gene>
    <name evidence="1" type="ORF">Poly30_02050</name>
</gene>
<dbReference type="AlphaFoldDB" id="A0A518EKV5"/>
<organism evidence="1 2">
    <name type="scientific">Saltatorellus ferox</name>
    <dbReference type="NCBI Taxonomy" id="2528018"/>
    <lineage>
        <taxon>Bacteria</taxon>
        <taxon>Pseudomonadati</taxon>
        <taxon>Planctomycetota</taxon>
        <taxon>Planctomycetia</taxon>
        <taxon>Planctomycetia incertae sedis</taxon>
        <taxon>Saltatorellus</taxon>
    </lineage>
</organism>